<evidence type="ECO:0000313" key="1">
    <source>
        <dbReference type="EMBL" id="KAF9744225.1"/>
    </source>
</evidence>
<organism evidence="1 2">
    <name type="scientific">Bionectria ochroleuca</name>
    <name type="common">Gliocladium roseum</name>
    <dbReference type="NCBI Taxonomy" id="29856"/>
    <lineage>
        <taxon>Eukaryota</taxon>
        <taxon>Fungi</taxon>
        <taxon>Dikarya</taxon>
        <taxon>Ascomycota</taxon>
        <taxon>Pezizomycotina</taxon>
        <taxon>Sordariomycetes</taxon>
        <taxon>Hypocreomycetidae</taxon>
        <taxon>Hypocreales</taxon>
        <taxon>Bionectriaceae</taxon>
        <taxon>Clonostachys</taxon>
    </lineage>
</organism>
<dbReference type="Proteomes" id="UP000616885">
    <property type="component" value="Unassembled WGS sequence"/>
</dbReference>
<protein>
    <submittedName>
        <fullName evidence="1">Uncharacterized protein</fullName>
    </submittedName>
</protein>
<dbReference type="AlphaFoldDB" id="A0A8H7K3K4"/>
<dbReference type="EMBL" id="JADCTT010000015">
    <property type="protein sequence ID" value="KAF9744225.1"/>
    <property type="molecule type" value="Genomic_DNA"/>
</dbReference>
<name>A0A8H7K3K4_BIOOC</name>
<proteinExistence type="predicted"/>
<gene>
    <name evidence="1" type="ORF">IM811_005805</name>
</gene>
<sequence>MIGTKSGREGLSLLGLILHPQFCMGIISPSAFLHIQELELEFGPTRDFEQFSHIFQSFQLQRLHTITISSARGVKGALSELSLHHLLTIKNIHLFFVEISGGKESW</sequence>
<evidence type="ECO:0000313" key="2">
    <source>
        <dbReference type="Proteomes" id="UP000616885"/>
    </source>
</evidence>
<comment type="caution">
    <text evidence="1">The sequence shown here is derived from an EMBL/GenBank/DDBJ whole genome shotgun (WGS) entry which is preliminary data.</text>
</comment>
<reference evidence="1" key="1">
    <citation type="submission" date="2020-10" db="EMBL/GenBank/DDBJ databases">
        <title>High-Quality Genome Resource of Clonostachys rosea strain S41 by Oxford Nanopore Long-Read Sequencing.</title>
        <authorList>
            <person name="Wang H."/>
        </authorList>
    </citation>
    <scope>NUCLEOTIDE SEQUENCE</scope>
    <source>
        <strain evidence="1">S41</strain>
    </source>
</reference>
<accession>A0A8H7K3K4</accession>